<gene>
    <name evidence="2" type="ORF">QW060_04900</name>
    <name evidence="3" type="ORF">QW060_19200</name>
</gene>
<dbReference type="EMBL" id="JAUFQU010000020">
    <property type="protein sequence ID" value="MDN3709164.1"/>
    <property type="molecule type" value="Genomic_DNA"/>
</dbReference>
<evidence type="ECO:0000313" key="4">
    <source>
        <dbReference type="Proteomes" id="UP001242368"/>
    </source>
</evidence>
<evidence type="ECO:0000313" key="3">
    <source>
        <dbReference type="EMBL" id="MDN3709164.1"/>
    </source>
</evidence>
<reference evidence="3" key="1">
    <citation type="journal article" date="2014" name="Int. J. Syst. Evol. Microbiol.">
        <title>Complete genome of a new Firmicutes species belonging to the dominant human colonic microbiota ('Ruminococcus bicirculans') reveals two chromosomes and a selective capacity to utilize plant glucans.</title>
        <authorList>
            <consortium name="NISC Comparative Sequencing Program"/>
            <person name="Wegmann U."/>
            <person name="Louis P."/>
            <person name="Goesmann A."/>
            <person name="Henrissat B."/>
            <person name="Duncan S.H."/>
            <person name="Flint H.J."/>
        </authorList>
    </citation>
    <scope>NUCLEOTIDE SEQUENCE</scope>
    <source>
        <strain evidence="3">CECT 7184</strain>
    </source>
</reference>
<keyword evidence="1" id="KW-0732">Signal</keyword>
<proteinExistence type="predicted"/>
<name>A0ABT8D1R2_9FLAO</name>
<feature type="signal peptide" evidence="1">
    <location>
        <begin position="1"/>
        <end position="18"/>
    </location>
</feature>
<dbReference type="EMBL" id="JAUFQU010000001">
    <property type="protein sequence ID" value="MDN3706464.1"/>
    <property type="molecule type" value="Genomic_DNA"/>
</dbReference>
<accession>A0ABT8D1R2</accession>
<organism evidence="3 4">
    <name type="scientific">Paenimyroides ceti</name>
    <dbReference type="NCBI Taxonomy" id="395087"/>
    <lineage>
        <taxon>Bacteria</taxon>
        <taxon>Pseudomonadati</taxon>
        <taxon>Bacteroidota</taxon>
        <taxon>Flavobacteriia</taxon>
        <taxon>Flavobacteriales</taxon>
        <taxon>Flavobacteriaceae</taxon>
        <taxon>Paenimyroides</taxon>
    </lineage>
</organism>
<evidence type="ECO:0008006" key="5">
    <source>
        <dbReference type="Google" id="ProtNLM"/>
    </source>
</evidence>
<protein>
    <recommendedName>
        <fullName evidence="5">Erythromycin esterase</fullName>
    </recommendedName>
</protein>
<reference evidence="3" key="3">
    <citation type="submission" date="2023-06" db="EMBL/GenBank/DDBJ databases">
        <authorList>
            <person name="Lucena T."/>
            <person name="Sun Q."/>
        </authorList>
    </citation>
    <scope>NUCLEOTIDE SEQUENCE</scope>
    <source>
        <strain evidence="3">CECT 7184</strain>
    </source>
</reference>
<feature type="chain" id="PRO_5045032544" description="Erythromycin esterase" evidence="1">
    <location>
        <begin position="19"/>
        <end position="395"/>
    </location>
</feature>
<dbReference type="RefSeq" id="WP_290362536.1">
    <property type="nucleotide sequence ID" value="NZ_JAUFQU010000001.1"/>
</dbReference>
<sequence>MKKYVLFSFLLINVTLFAQTNKEIIKESTSYFYLDSSGNFNGEGALFIKKKIVESQFLLLGEQHEIHAIELFAERLIPYLKENGYNHYAAEIGPVASRKLMELKLQSVSLKSYYEKYMPQINMTPFGFFSTIEEEKTLEKLMKYDIAIWGIDFENYGSYLSIIDMLYENSDKNKISKQLYQSLYSYVASEYKKGENNFNPALMNNLLHSKEMNVFLDLTDNEMNNFIIKQFKLSLEINHQLTLGYWHRRVENMKKNFAEYYHSEKAKEDTVKVIVKLGAVHTARGTSFSGDTEIGNMIYELANINRAKSFSIITFPRYIQNPITGKTEDVADEESKELLGCVDSNQWSVIDLNKLKTLSIRYNITLSKNINSYIQKYDAILIPPETKYSIKIIEN</sequence>
<evidence type="ECO:0000313" key="2">
    <source>
        <dbReference type="EMBL" id="MDN3706464.1"/>
    </source>
</evidence>
<reference evidence="4" key="2">
    <citation type="journal article" date="2019" name="Int. J. Syst. Evol. Microbiol.">
        <title>The Global Catalogue of Microorganisms (GCM) 10K type strain sequencing project: providing services to taxonomists for standard genome sequencing and annotation.</title>
        <authorList>
            <consortium name="The Broad Institute Genomics Platform"/>
            <consortium name="The Broad Institute Genome Sequencing Center for Infectious Disease"/>
            <person name="Wu L."/>
            <person name="Ma J."/>
        </authorList>
    </citation>
    <scope>NUCLEOTIDE SEQUENCE [LARGE SCALE GENOMIC DNA]</scope>
    <source>
        <strain evidence="4">CECT 7184</strain>
    </source>
</reference>
<comment type="caution">
    <text evidence="3">The sequence shown here is derived from an EMBL/GenBank/DDBJ whole genome shotgun (WGS) entry which is preliminary data.</text>
</comment>
<dbReference type="Proteomes" id="UP001242368">
    <property type="component" value="Unassembled WGS sequence"/>
</dbReference>
<evidence type="ECO:0000256" key="1">
    <source>
        <dbReference type="SAM" id="SignalP"/>
    </source>
</evidence>
<keyword evidence="4" id="KW-1185">Reference proteome</keyword>